<organism evidence="2">
    <name type="scientific">Sesamum latifolium</name>
    <dbReference type="NCBI Taxonomy" id="2727402"/>
    <lineage>
        <taxon>Eukaryota</taxon>
        <taxon>Viridiplantae</taxon>
        <taxon>Streptophyta</taxon>
        <taxon>Embryophyta</taxon>
        <taxon>Tracheophyta</taxon>
        <taxon>Spermatophyta</taxon>
        <taxon>Magnoliopsida</taxon>
        <taxon>eudicotyledons</taxon>
        <taxon>Gunneridae</taxon>
        <taxon>Pentapetalae</taxon>
        <taxon>asterids</taxon>
        <taxon>lamiids</taxon>
        <taxon>Lamiales</taxon>
        <taxon>Pedaliaceae</taxon>
        <taxon>Sesamum</taxon>
    </lineage>
</organism>
<comment type="caution">
    <text evidence="2">The sequence shown here is derived from an EMBL/GenBank/DDBJ whole genome shotgun (WGS) entry which is preliminary data.</text>
</comment>
<dbReference type="EMBL" id="JACGWN010000004">
    <property type="protein sequence ID" value="KAL0453568.1"/>
    <property type="molecule type" value="Genomic_DNA"/>
</dbReference>
<proteinExistence type="predicted"/>
<dbReference type="PANTHER" id="PTHR33116">
    <property type="entry name" value="REVERSE TRANSCRIPTASE ZINC-BINDING DOMAIN-CONTAINING PROTEIN-RELATED-RELATED"/>
    <property type="match status" value="1"/>
</dbReference>
<name>A0AAW2XHU3_9LAMI</name>
<dbReference type="AlphaFoldDB" id="A0AAW2XHU3"/>
<dbReference type="PANTHER" id="PTHR33116:SF86">
    <property type="entry name" value="REVERSE TRANSCRIPTASE DOMAIN-CONTAINING PROTEIN"/>
    <property type="match status" value="1"/>
</dbReference>
<reference evidence="2" key="1">
    <citation type="submission" date="2020-06" db="EMBL/GenBank/DDBJ databases">
        <authorList>
            <person name="Li T."/>
            <person name="Hu X."/>
            <person name="Zhang T."/>
            <person name="Song X."/>
            <person name="Zhang H."/>
            <person name="Dai N."/>
            <person name="Sheng W."/>
            <person name="Hou X."/>
            <person name="Wei L."/>
        </authorList>
    </citation>
    <scope>NUCLEOTIDE SEQUENCE</scope>
    <source>
        <strain evidence="2">KEN1</strain>
        <tissue evidence="2">Leaf</tissue>
    </source>
</reference>
<accession>A0AAW2XHU3</accession>
<dbReference type="Pfam" id="PF13966">
    <property type="entry name" value="zf-RVT"/>
    <property type="match status" value="1"/>
</dbReference>
<reference evidence="2" key="2">
    <citation type="journal article" date="2024" name="Plant">
        <title>Genomic evolution and insights into agronomic trait innovations of Sesamum species.</title>
        <authorList>
            <person name="Miao H."/>
            <person name="Wang L."/>
            <person name="Qu L."/>
            <person name="Liu H."/>
            <person name="Sun Y."/>
            <person name="Le M."/>
            <person name="Wang Q."/>
            <person name="Wei S."/>
            <person name="Zheng Y."/>
            <person name="Lin W."/>
            <person name="Duan Y."/>
            <person name="Cao H."/>
            <person name="Xiong S."/>
            <person name="Wang X."/>
            <person name="Wei L."/>
            <person name="Li C."/>
            <person name="Ma Q."/>
            <person name="Ju M."/>
            <person name="Zhao R."/>
            <person name="Li G."/>
            <person name="Mu C."/>
            <person name="Tian Q."/>
            <person name="Mei H."/>
            <person name="Zhang T."/>
            <person name="Gao T."/>
            <person name="Zhang H."/>
        </authorList>
    </citation>
    <scope>NUCLEOTIDE SEQUENCE</scope>
    <source>
        <strain evidence="2">KEN1</strain>
    </source>
</reference>
<sequence>MFANFFWHSGSEAKIHWIAWRKLCKPKVEGGLGFRRLREFNEALLAKQAWRVALSPDTLLHAVLKQKYFPNSMFCDANLSHTPSFTWRSLLRSRELLVAGLRWRVGDVAQLITENKWNEELILAEFETCDANCILSIKLPESNLKDELVWHYEKRGRFSVRSAYLLSCELAHESSSAEKSRSWSFIWKACVPLNAQLFTWRLCNNGLATTANLQRRGVALTEGCPLCDTIEEDIKHVMLLCPLARQVWALANLQWGVISRYTGDSEDWVRGSFHSLDNREFEFFLLVCWSLWQHRNFKIF</sequence>
<dbReference type="InterPro" id="IPR026960">
    <property type="entry name" value="RVT-Znf"/>
</dbReference>
<evidence type="ECO:0000313" key="2">
    <source>
        <dbReference type="EMBL" id="KAL0453568.1"/>
    </source>
</evidence>
<feature type="domain" description="Reverse transcriptase zinc-binding" evidence="1">
    <location>
        <begin position="158"/>
        <end position="248"/>
    </location>
</feature>
<evidence type="ECO:0000259" key="1">
    <source>
        <dbReference type="Pfam" id="PF13966"/>
    </source>
</evidence>
<gene>
    <name evidence="2" type="ORF">Slati_1334900</name>
</gene>
<protein>
    <submittedName>
        <fullName evidence="2">Mitochondrial protein</fullName>
    </submittedName>
</protein>